<evidence type="ECO:0000313" key="9">
    <source>
        <dbReference type="Proteomes" id="UP000887229"/>
    </source>
</evidence>
<dbReference type="GO" id="GO:0008270">
    <property type="term" value="F:zinc ion binding"/>
    <property type="evidence" value="ECO:0007669"/>
    <property type="project" value="InterPro"/>
</dbReference>
<dbReference type="GO" id="GO:0000981">
    <property type="term" value="F:DNA-binding transcription factor activity, RNA polymerase II-specific"/>
    <property type="evidence" value="ECO:0007669"/>
    <property type="project" value="InterPro"/>
</dbReference>
<evidence type="ECO:0000259" key="7">
    <source>
        <dbReference type="Pfam" id="PF00172"/>
    </source>
</evidence>
<dbReference type="Pfam" id="PF11951">
    <property type="entry name" value="Fungal_trans_2"/>
    <property type="match status" value="1"/>
</dbReference>
<dbReference type="InterPro" id="IPR021858">
    <property type="entry name" value="Fun_TF"/>
</dbReference>
<evidence type="ECO:0000256" key="6">
    <source>
        <dbReference type="ARBA" id="ARBA00023242"/>
    </source>
</evidence>
<sequence length="497" mass="55345">MRHLPRRIKCDELRPACARCVRSGWKCDGYPSTTPSSAARAALSRSGPSLDISAYSIPFQVPGSKRDRELFHYFCTQAASDLSGFVSSQFWTKTVLQTSHHEPLVRQVLLALSSLHLDYISSDTLDSQIASTFTMEQYGKAIRNLQKRIRNSPSPDVVRIVSICSILLYSFESMLGNSQSALSQLEGGLSLLKSIQANNYRELPESEDIVDIFARLDIQATMFDDSHLPTLVLTTSQERQAMTVETSNIPFDTTEAAQRELIKLQNWLFHLLISNVWCKEMPIDCVPPDVLLEKDLLDQKLRLWYDKSTALLSRSQAAARGPNAGLSILLIHYHVSRMLLASSLPENRAVFGSSPNAQAKEVVEMAESILHYAQQNNSNATTARNPRRNFSAEAGVIAPLALLVFKCADPSIVQRATRVLGLLQRQEGLYDTRSLLSAAQQLNEYKDKRQLDPQAVLEDAPLPLEYSVLDVAEGAQALMEANYKLVPPTFLPVPELV</sequence>
<protein>
    <recommendedName>
        <fullName evidence="7">Zn(2)-C6 fungal-type domain-containing protein</fullName>
    </recommendedName>
</protein>
<dbReference type="RefSeq" id="XP_046116362.1">
    <property type="nucleotide sequence ID" value="XM_046258279.1"/>
</dbReference>
<keyword evidence="5" id="KW-0804">Transcription</keyword>
<keyword evidence="1" id="KW-0479">Metal-binding</keyword>
<dbReference type="EMBL" id="MU251262">
    <property type="protein sequence ID" value="KAG9252438.1"/>
    <property type="molecule type" value="Genomic_DNA"/>
</dbReference>
<evidence type="ECO:0000256" key="3">
    <source>
        <dbReference type="ARBA" id="ARBA00023015"/>
    </source>
</evidence>
<dbReference type="Gene3D" id="4.10.240.10">
    <property type="entry name" value="Zn(2)-C6 fungal-type DNA-binding domain"/>
    <property type="match status" value="1"/>
</dbReference>
<keyword evidence="6" id="KW-0539">Nucleus</keyword>
<keyword evidence="2" id="KW-0862">Zinc</keyword>
<dbReference type="PANTHER" id="PTHR36206:SF4">
    <property type="entry name" value="HYPOTHETICAL CONSERVED PROTEIN (EUROFUNG)-RELATED"/>
    <property type="match status" value="1"/>
</dbReference>
<dbReference type="OrthoDB" id="2593732at2759"/>
<dbReference type="GeneID" id="70289182"/>
<reference evidence="8" key="1">
    <citation type="journal article" date="2021" name="IMA Fungus">
        <title>Genomic characterization of three marine fungi, including Emericellopsis atlantica sp. nov. with signatures of a generalist lifestyle and marine biomass degradation.</title>
        <authorList>
            <person name="Hagestad O.C."/>
            <person name="Hou L."/>
            <person name="Andersen J.H."/>
            <person name="Hansen E.H."/>
            <person name="Altermark B."/>
            <person name="Li C."/>
            <person name="Kuhnert E."/>
            <person name="Cox R.J."/>
            <person name="Crous P.W."/>
            <person name="Spatafora J.W."/>
            <person name="Lail K."/>
            <person name="Amirebrahimi M."/>
            <person name="Lipzen A."/>
            <person name="Pangilinan J."/>
            <person name="Andreopoulos W."/>
            <person name="Hayes R.D."/>
            <person name="Ng V."/>
            <person name="Grigoriev I.V."/>
            <person name="Jackson S.A."/>
            <person name="Sutton T.D.S."/>
            <person name="Dobson A.D.W."/>
            <person name="Rama T."/>
        </authorList>
    </citation>
    <scope>NUCLEOTIDE SEQUENCE</scope>
    <source>
        <strain evidence="8">TS7</strain>
    </source>
</reference>
<gene>
    <name evidence="8" type="ORF">F5Z01DRAFT_228099</name>
</gene>
<keyword evidence="3" id="KW-0805">Transcription regulation</keyword>
<dbReference type="Pfam" id="PF00172">
    <property type="entry name" value="Zn_clus"/>
    <property type="match status" value="1"/>
</dbReference>
<evidence type="ECO:0000256" key="2">
    <source>
        <dbReference type="ARBA" id="ARBA00022833"/>
    </source>
</evidence>
<dbReference type="CDD" id="cd00067">
    <property type="entry name" value="GAL4"/>
    <property type="match status" value="1"/>
</dbReference>
<dbReference type="SUPFAM" id="SSF57701">
    <property type="entry name" value="Zn2/Cys6 DNA-binding domain"/>
    <property type="match status" value="1"/>
</dbReference>
<evidence type="ECO:0000256" key="5">
    <source>
        <dbReference type="ARBA" id="ARBA00023163"/>
    </source>
</evidence>
<proteinExistence type="predicted"/>
<keyword evidence="9" id="KW-1185">Reference proteome</keyword>
<dbReference type="AlphaFoldDB" id="A0A9P7ZJ56"/>
<dbReference type="InterPro" id="IPR036864">
    <property type="entry name" value="Zn2-C6_fun-type_DNA-bd_sf"/>
</dbReference>
<organism evidence="8 9">
    <name type="scientific">Emericellopsis atlantica</name>
    <dbReference type="NCBI Taxonomy" id="2614577"/>
    <lineage>
        <taxon>Eukaryota</taxon>
        <taxon>Fungi</taxon>
        <taxon>Dikarya</taxon>
        <taxon>Ascomycota</taxon>
        <taxon>Pezizomycotina</taxon>
        <taxon>Sordariomycetes</taxon>
        <taxon>Hypocreomycetidae</taxon>
        <taxon>Hypocreales</taxon>
        <taxon>Bionectriaceae</taxon>
        <taxon>Emericellopsis</taxon>
    </lineage>
</organism>
<dbReference type="Proteomes" id="UP000887229">
    <property type="component" value="Unassembled WGS sequence"/>
</dbReference>
<evidence type="ECO:0000313" key="8">
    <source>
        <dbReference type="EMBL" id="KAG9252438.1"/>
    </source>
</evidence>
<name>A0A9P7ZJ56_9HYPO</name>
<dbReference type="PANTHER" id="PTHR36206">
    <property type="entry name" value="ASPERCRYPTIN BIOSYNTHESIS CLUSTER-SPECIFIC TRANSCRIPTION REGULATOR ATNN-RELATED"/>
    <property type="match status" value="1"/>
</dbReference>
<accession>A0A9P7ZJ56</accession>
<comment type="caution">
    <text evidence="8">The sequence shown here is derived from an EMBL/GenBank/DDBJ whole genome shotgun (WGS) entry which is preliminary data.</text>
</comment>
<dbReference type="InterPro" id="IPR052360">
    <property type="entry name" value="Transcr_Regulatory_Proteins"/>
</dbReference>
<feature type="domain" description="Zn(2)-C6 fungal-type" evidence="7">
    <location>
        <begin position="6"/>
        <end position="33"/>
    </location>
</feature>
<dbReference type="InterPro" id="IPR001138">
    <property type="entry name" value="Zn2Cys6_DnaBD"/>
</dbReference>
<dbReference type="GO" id="GO:0003677">
    <property type="term" value="F:DNA binding"/>
    <property type="evidence" value="ECO:0007669"/>
    <property type="project" value="UniProtKB-KW"/>
</dbReference>
<keyword evidence="4" id="KW-0238">DNA-binding</keyword>
<evidence type="ECO:0000256" key="1">
    <source>
        <dbReference type="ARBA" id="ARBA00022723"/>
    </source>
</evidence>
<evidence type="ECO:0000256" key="4">
    <source>
        <dbReference type="ARBA" id="ARBA00023125"/>
    </source>
</evidence>